<accession>A0A8D2AWC2</accession>
<keyword evidence="3" id="KW-1185">Reference proteome</keyword>
<reference evidence="2" key="1">
    <citation type="submission" date="2025-08" db="UniProtKB">
        <authorList>
            <consortium name="Ensembl"/>
        </authorList>
    </citation>
    <scope>IDENTIFICATION</scope>
</reference>
<proteinExistence type="predicted"/>
<dbReference type="Ensembl" id="ENSSVLT00005008018.1">
    <property type="protein sequence ID" value="ENSSVLP00005007194.1"/>
    <property type="gene ID" value="ENSSVLG00005005890.1"/>
</dbReference>
<gene>
    <name evidence="2" type="primary">DEFB134</name>
</gene>
<organism evidence="2 3">
    <name type="scientific">Sciurus vulgaris</name>
    <name type="common">Eurasian red squirrel</name>
    <dbReference type="NCBI Taxonomy" id="55149"/>
    <lineage>
        <taxon>Eukaryota</taxon>
        <taxon>Metazoa</taxon>
        <taxon>Chordata</taxon>
        <taxon>Craniata</taxon>
        <taxon>Vertebrata</taxon>
        <taxon>Euteleostomi</taxon>
        <taxon>Mammalia</taxon>
        <taxon>Eutheria</taxon>
        <taxon>Euarchontoglires</taxon>
        <taxon>Glires</taxon>
        <taxon>Rodentia</taxon>
        <taxon>Sciuromorpha</taxon>
        <taxon>Sciuridae</taxon>
        <taxon>Sciurinae</taxon>
        <taxon>Sciurini</taxon>
        <taxon>Sciurus</taxon>
    </lineage>
</organism>
<protein>
    <submittedName>
        <fullName evidence="2">Defensin beta 134</fullName>
    </submittedName>
</protein>
<dbReference type="Proteomes" id="UP000694564">
    <property type="component" value="Chromosome 5"/>
</dbReference>
<dbReference type="AlphaFoldDB" id="A0A8D2AWC2"/>
<feature type="signal peptide" evidence="1">
    <location>
        <begin position="1"/>
        <end position="19"/>
    </location>
</feature>
<reference evidence="2" key="2">
    <citation type="submission" date="2025-09" db="UniProtKB">
        <authorList>
            <consortium name="Ensembl"/>
        </authorList>
    </citation>
    <scope>IDENTIFICATION</scope>
</reference>
<sequence length="66" mass="7386">MKPLLLVCAFLGFWDTALASLNPLSSEIHKKCYQNGICRFECYGSEMLVAYCMFRLECCVTGDPGP</sequence>
<feature type="chain" id="PRO_5034376973" evidence="1">
    <location>
        <begin position="20"/>
        <end position="66"/>
    </location>
</feature>
<name>A0A8D2AWC2_SCIVU</name>
<dbReference type="GeneTree" id="ENSGT00400000024366"/>
<keyword evidence="1" id="KW-0732">Signal</keyword>
<evidence type="ECO:0000313" key="3">
    <source>
        <dbReference type="Proteomes" id="UP000694564"/>
    </source>
</evidence>
<evidence type="ECO:0000256" key="1">
    <source>
        <dbReference type="SAM" id="SignalP"/>
    </source>
</evidence>
<evidence type="ECO:0000313" key="2">
    <source>
        <dbReference type="Ensembl" id="ENSSVLP00005007194.1"/>
    </source>
</evidence>